<comment type="similarity">
    <text evidence="1">Belongs to the Cyclase 1 superfamily.</text>
</comment>
<dbReference type="AlphaFoldDB" id="A0A0N1I9C3"/>
<accession>A0A0N1I9C3</accession>
<keyword evidence="2" id="KW-1133">Transmembrane helix</keyword>
<organism evidence="3 4">
    <name type="scientific">Leptomonas seymouri</name>
    <dbReference type="NCBI Taxonomy" id="5684"/>
    <lineage>
        <taxon>Eukaryota</taxon>
        <taxon>Discoba</taxon>
        <taxon>Euglenozoa</taxon>
        <taxon>Kinetoplastea</taxon>
        <taxon>Metakinetoplastina</taxon>
        <taxon>Trypanosomatida</taxon>
        <taxon>Trypanosomatidae</taxon>
        <taxon>Leishmaniinae</taxon>
        <taxon>Leptomonas</taxon>
    </lineage>
</organism>
<gene>
    <name evidence="3" type="ORF">ABL78_0054</name>
</gene>
<dbReference type="OrthoDB" id="271512at2759"/>
<evidence type="ECO:0000256" key="1">
    <source>
        <dbReference type="ARBA" id="ARBA00007865"/>
    </source>
</evidence>
<dbReference type="GO" id="GO:0019441">
    <property type="term" value="P:L-tryptophan catabolic process to kynurenine"/>
    <property type="evidence" value="ECO:0007669"/>
    <property type="project" value="InterPro"/>
</dbReference>
<dbReference type="GO" id="GO:0004061">
    <property type="term" value="F:arylformamidase activity"/>
    <property type="evidence" value="ECO:0007669"/>
    <property type="project" value="InterPro"/>
</dbReference>
<dbReference type="VEuPathDB" id="TriTrypDB:Lsey_0001_0540"/>
<dbReference type="Pfam" id="PF04199">
    <property type="entry name" value="Cyclase"/>
    <property type="match status" value="1"/>
</dbReference>
<name>A0A0N1I9C3_LEPSE</name>
<proteinExistence type="inferred from homology"/>
<evidence type="ECO:0000313" key="3">
    <source>
        <dbReference type="EMBL" id="KPI90821.1"/>
    </source>
</evidence>
<dbReference type="Proteomes" id="UP000038009">
    <property type="component" value="Unassembled WGS sequence"/>
</dbReference>
<evidence type="ECO:0000256" key="2">
    <source>
        <dbReference type="SAM" id="Phobius"/>
    </source>
</evidence>
<dbReference type="EMBL" id="LJSK01000001">
    <property type="protein sequence ID" value="KPI90821.1"/>
    <property type="molecule type" value="Genomic_DNA"/>
</dbReference>
<keyword evidence="2" id="KW-0812">Transmembrane</keyword>
<reference evidence="3 4" key="1">
    <citation type="journal article" date="2015" name="PLoS Pathog.">
        <title>Leptomonas seymouri: Adaptations to the Dixenous Life Cycle Analyzed by Genome Sequencing, Transcriptome Profiling and Co-infection with Leishmania donovani.</title>
        <authorList>
            <person name="Kraeva N."/>
            <person name="Butenko A."/>
            <person name="Hlavacova J."/>
            <person name="Kostygov A."/>
            <person name="Myskova J."/>
            <person name="Grybchuk D."/>
            <person name="Lestinova T."/>
            <person name="Votypka J."/>
            <person name="Volf P."/>
            <person name="Opperdoes F."/>
            <person name="Flegontov P."/>
            <person name="Lukes J."/>
            <person name="Yurchenko V."/>
        </authorList>
    </citation>
    <scope>NUCLEOTIDE SEQUENCE [LARGE SCALE GENOMIC DNA]</scope>
    <source>
        <strain evidence="3 4">ATCC 30220</strain>
    </source>
</reference>
<comment type="caution">
    <text evidence="3">The sequence shown here is derived from an EMBL/GenBank/DDBJ whole genome shotgun (WGS) entry which is preliminary data.</text>
</comment>
<keyword evidence="4" id="KW-1185">Reference proteome</keyword>
<feature type="transmembrane region" description="Helical" evidence="2">
    <location>
        <begin position="71"/>
        <end position="91"/>
    </location>
</feature>
<dbReference type="OMA" id="NYDDAHY"/>
<dbReference type="Gene3D" id="3.50.30.50">
    <property type="entry name" value="Putative cyclase"/>
    <property type="match status" value="1"/>
</dbReference>
<feature type="transmembrane region" description="Helical" evidence="2">
    <location>
        <begin position="112"/>
        <end position="129"/>
    </location>
</feature>
<dbReference type="InterPro" id="IPR007325">
    <property type="entry name" value="KFase/CYL"/>
</dbReference>
<keyword evidence="2" id="KW-0472">Membrane</keyword>
<evidence type="ECO:0000313" key="4">
    <source>
        <dbReference type="Proteomes" id="UP000038009"/>
    </source>
</evidence>
<protein>
    <submittedName>
        <fullName evidence="3">Uncharacterized protein</fullName>
    </submittedName>
</protein>
<dbReference type="SUPFAM" id="SSF102198">
    <property type="entry name" value="Putative cyclase"/>
    <property type="match status" value="1"/>
</dbReference>
<sequence>MSNELFELDEANRKVQEWKREAKQSAPVHLSSGVDISLSPADAQYVLPQLTPFQMLRTRDILARLVRLPSITSTALVSTGFGALVTLLLTFHRRRYLRVSRLELVRSCIGKVIRIVLCLLATVAYLRYLRRRYPAVMPVTQYQNLSRVPEYPYFVANRVLTITNSQLGTHADGPHHFCRSLSDRNYDDAHYSGDAVVLDLSADLLCAFPETEPHGITVELMEKACARLPTAFLNKTTPLWRLLLVTQRGPHRLVTAPCSSAESLNALLENEKQQVHSSFSSHKPLPVGAATLNRFAFLYPETIEYLHRVFPRLLLIGIDSPSVDPINVVPLVNYCHGAMLRRGIAIVENLRFNRLRPLLDSGVGGQKNVLVGAMLTVFSFTQRYDDARGCSVVFFPHEEVQ</sequence>
<dbReference type="InterPro" id="IPR037175">
    <property type="entry name" value="KFase_sf"/>
</dbReference>